<dbReference type="InterPro" id="IPR036188">
    <property type="entry name" value="FAD/NAD-bd_sf"/>
</dbReference>
<feature type="active site" description="Proton acceptor" evidence="3">
    <location>
        <position position="295"/>
    </location>
</feature>
<dbReference type="Gene3D" id="3.90.700.10">
    <property type="entry name" value="Succinate dehydrogenase/fumarate reductase flavoprotein, catalytic domain"/>
    <property type="match status" value="1"/>
</dbReference>
<feature type="domain" description="Fumarate reductase/succinate dehydrogenase flavoprotein-like C-terminal" evidence="5">
    <location>
        <begin position="462"/>
        <end position="577"/>
    </location>
</feature>
<proteinExistence type="predicted"/>
<keyword evidence="7" id="KW-1185">Reference proteome</keyword>
<dbReference type="GO" id="GO:0050660">
    <property type="term" value="F:flavin adenine dinucleotide binding"/>
    <property type="evidence" value="ECO:0007669"/>
    <property type="project" value="TreeGrafter"/>
</dbReference>
<dbReference type="Gene3D" id="3.50.50.60">
    <property type="entry name" value="FAD/NAD(P)-binding domain"/>
    <property type="match status" value="1"/>
</dbReference>
<feature type="domain" description="FAD-dependent oxidoreductase 2 FAD-binding" evidence="4">
    <location>
        <begin position="22"/>
        <end position="397"/>
    </location>
</feature>
<keyword evidence="2" id="KW-0560">Oxidoreductase</keyword>
<dbReference type="InterPro" id="IPR037099">
    <property type="entry name" value="Fum_R/Succ_DH_flav-like_C_sf"/>
</dbReference>
<dbReference type="SUPFAM" id="SSF56425">
    <property type="entry name" value="Succinate dehydrogenase/fumarate reductase flavoprotein, catalytic domain"/>
    <property type="match status" value="1"/>
</dbReference>
<evidence type="ECO:0000256" key="2">
    <source>
        <dbReference type="ARBA" id="ARBA00023002"/>
    </source>
</evidence>
<evidence type="ECO:0000313" key="6">
    <source>
        <dbReference type="EMBL" id="SFQ99305.1"/>
    </source>
</evidence>
<dbReference type="InterPro" id="IPR015939">
    <property type="entry name" value="Fum_Rdtase/Succ_DH_flav-like_C"/>
</dbReference>
<dbReference type="PANTHER" id="PTHR11632">
    <property type="entry name" value="SUCCINATE DEHYDROGENASE 2 FLAVOPROTEIN SUBUNIT"/>
    <property type="match status" value="1"/>
</dbReference>
<evidence type="ECO:0000259" key="4">
    <source>
        <dbReference type="Pfam" id="PF00890"/>
    </source>
</evidence>
<dbReference type="Pfam" id="PF00890">
    <property type="entry name" value="FAD_binding_2"/>
    <property type="match status" value="1"/>
</dbReference>
<evidence type="ECO:0000259" key="5">
    <source>
        <dbReference type="Pfam" id="PF02910"/>
    </source>
</evidence>
<name>A0A1I6D1F2_9FIRM</name>
<evidence type="ECO:0000313" key="7">
    <source>
        <dbReference type="Proteomes" id="UP000199584"/>
    </source>
</evidence>
<evidence type="ECO:0000256" key="1">
    <source>
        <dbReference type="ARBA" id="ARBA00022630"/>
    </source>
</evidence>
<dbReference type="GO" id="GO:0000104">
    <property type="term" value="F:succinate dehydrogenase activity"/>
    <property type="evidence" value="ECO:0007669"/>
    <property type="project" value="TreeGrafter"/>
</dbReference>
<dbReference type="Proteomes" id="UP000199584">
    <property type="component" value="Unassembled WGS sequence"/>
</dbReference>
<evidence type="ECO:0000256" key="3">
    <source>
        <dbReference type="PIRSR" id="PIRSR000171-1"/>
    </source>
</evidence>
<dbReference type="SUPFAM" id="SSF46977">
    <property type="entry name" value="Succinate dehydrogenase/fumarate reductase flavoprotein C-terminal domain"/>
    <property type="match status" value="1"/>
</dbReference>
<dbReference type="PANTHER" id="PTHR11632:SF51">
    <property type="entry name" value="SUCCINATE DEHYDROGENASE [UBIQUINONE] FLAVOPROTEIN SUBUNIT, MITOCHONDRIAL"/>
    <property type="match status" value="1"/>
</dbReference>
<accession>A0A1I6D1F2</accession>
<keyword evidence="1" id="KW-0285">Flavoprotein</keyword>
<organism evidence="6 7">
    <name type="scientific">Desulfoscipio geothermicus DSM 3669</name>
    <dbReference type="NCBI Taxonomy" id="1121426"/>
    <lineage>
        <taxon>Bacteria</taxon>
        <taxon>Bacillati</taxon>
        <taxon>Bacillota</taxon>
        <taxon>Clostridia</taxon>
        <taxon>Eubacteriales</taxon>
        <taxon>Desulfallaceae</taxon>
        <taxon>Desulfoscipio</taxon>
    </lineage>
</organism>
<dbReference type="Gene3D" id="1.20.58.100">
    <property type="entry name" value="Fumarate reductase/succinate dehydrogenase flavoprotein-like, C-terminal domain"/>
    <property type="match status" value="1"/>
</dbReference>
<dbReference type="GO" id="GO:0009055">
    <property type="term" value="F:electron transfer activity"/>
    <property type="evidence" value="ECO:0007669"/>
    <property type="project" value="TreeGrafter"/>
</dbReference>
<dbReference type="STRING" id="39060.SAMN05660706_10469"/>
<dbReference type="InterPro" id="IPR003953">
    <property type="entry name" value="FAD-dep_OxRdtase_2_FAD-bd"/>
</dbReference>
<dbReference type="GO" id="GO:0009061">
    <property type="term" value="P:anaerobic respiration"/>
    <property type="evidence" value="ECO:0007669"/>
    <property type="project" value="TreeGrafter"/>
</dbReference>
<dbReference type="NCBIfam" id="NF005331">
    <property type="entry name" value="PRK06854.1-2"/>
    <property type="match status" value="1"/>
</dbReference>
<dbReference type="Pfam" id="PF02910">
    <property type="entry name" value="Succ_DH_flav_C"/>
    <property type="match status" value="1"/>
</dbReference>
<reference evidence="7" key="1">
    <citation type="submission" date="2016-10" db="EMBL/GenBank/DDBJ databases">
        <authorList>
            <person name="Varghese N."/>
            <person name="Submissions S."/>
        </authorList>
    </citation>
    <scope>NUCLEOTIDE SEQUENCE [LARGE SCALE GENOMIC DNA]</scope>
    <source>
        <strain evidence="7">DSM 3669</strain>
    </source>
</reference>
<protein>
    <submittedName>
        <fullName evidence="6">Dissimilatory adenylylsulfate reductase alpha subunit</fullName>
    </submittedName>
</protein>
<dbReference type="SUPFAM" id="SSF51905">
    <property type="entry name" value="FAD/NAD(P)-binding domain"/>
    <property type="match status" value="1"/>
</dbReference>
<dbReference type="GO" id="GO:0005886">
    <property type="term" value="C:plasma membrane"/>
    <property type="evidence" value="ECO:0007669"/>
    <property type="project" value="TreeGrafter"/>
</dbReference>
<dbReference type="InterPro" id="IPR030664">
    <property type="entry name" value="SdhA/FrdA/AprA"/>
</dbReference>
<dbReference type="AlphaFoldDB" id="A0A1I6D1F2"/>
<gene>
    <name evidence="6" type="ORF">SAMN05660706_10469</name>
</gene>
<dbReference type="EMBL" id="FOYM01000004">
    <property type="protein sequence ID" value="SFQ99305.1"/>
    <property type="molecule type" value="Genomic_DNA"/>
</dbReference>
<dbReference type="GO" id="GO:0033765">
    <property type="term" value="F:steroid dehydrogenase activity, acting on the CH-CH group of donors"/>
    <property type="evidence" value="ECO:0007669"/>
    <property type="project" value="UniProtKB-ARBA"/>
</dbReference>
<dbReference type="PIRSF" id="PIRSF000171">
    <property type="entry name" value="SDHA_APRA_LASPO"/>
    <property type="match status" value="1"/>
</dbReference>
<sequence length="590" mass="66191">MAMKAKLPESLDQVEKVYCETDILIIGAGNAGCFAAIEAKRKNPDLKVTLMEKAYIDRSGCLAAGMDAINTYLKKGKTIEDFIKWSRSQAGGLLREDLAIKVAENLNAPVEEWEEWGLPIKKNEDTAEYANRGKWDITIQGESMKPIIAEKVREYGCEVLNRVVATNYLLKDGRVVGAMGFHVRQGKMVVVKAKATIIATGGAAGIYKPYTNDGSDSHHQLWYSPFNTGAGYAMGIRAGAEMTTFEMRWCATRTKDFTGPIDTISVGYGTPMINGKGEKILQKRYAEWGGETAPRFIRANAPMEEWMEGRGPCFMDTTGMSDEEIKQMKNDYLNERPTYVLFLAARGQDLKKEPIEIYGNDPYIVGGHTASGYWLNSEDWSTTLPGLFACGDVAGGVPNKFVGGCAAEGLLAARGAVEYVAQLNGEIEIDEAQVEAEKARIYAPVFRLIEEGDGVKPKEMEERMQRLMDEYAGGVHQFFRMNEEQLQYALKHIKILQDQVKYLIANDLHELMGAHEVIDRLDVAEVLIHHLLYRKETRWPGWQTRTDYPEKNDEAFDCFVNSTRDPETGEVKIFTREYEQIVPGDRMKPN</sequence>
<dbReference type="InterPro" id="IPR027477">
    <property type="entry name" value="Succ_DH/fumarate_Rdtase_cat_sf"/>
</dbReference>
<dbReference type="PRINTS" id="PR00368">
    <property type="entry name" value="FADPNR"/>
</dbReference>